<feature type="compositionally biased region" description="Low complexity" evidence="6">
    <location>
        <begin position="10"/>
        <end position="25"/>
    </location>
</feature>
<evidence type="ECO:0000256" key="4">
    <source>
        <dbReference type="ARBA" id="ARBA00022989"/>
    </source>
</evidence>
<evidence type="ECO:0000256" key="6">
    <source>
        <dbReference type="SAM" id="MobiDB-lite"/>
    </source>
</evidence>
<proteinExistence type="inferred from homology"/>
<evidence type="ECO:0000313" key="9">
    <source>
        <dbReference type="Proteomes" id="UP000738359"/>
    </source>
</evidence>
<feature type="compositionally biased region" description="Polar residues" evidence="6">
    <location>
        <begin position="26"/>
        <end position="36"/>
    </location>
</feature>
<evidence type="ECO:0000256" key="7">
    <source>
        <dbReference type="SAM" id="Phobius"/>
    </source>
</evidence>
<evidence type="ECO:0000256" key="3">
    <source>
        <dbReference type="ARBA" id="ARBA00022692"/>
    </source>
</evidence>
<keyword evidence="3 7" id="KW-0812">Transmembrane</keyword>
<dbReference type="AlphaFoldDB" id="A0A9P6M2A5"/>
<evidence type="ECO:0000256" key="2">
    <source>
        <dbReference type="ARBA" id="ARBA00009310"/>
    </source>
</evidence>
<comment type="similarity">
    <text evidence="2">Belongs to the CLPTM1 family.</text>
</comment>
<dbReference type="OrthoDB" id="378564at2759"/>
<gene>
    <name evidence="8" type="ORF">BGZ70_007792</name>
</gene>
<dbReference type="GO" id="GO:0016020">
    <property type="term" value="C:membrane"/>
    <property type="evidence" value="ECO:0007669"/>
    <property type="project" value="UniProtKB-SubCell"/>
</dbReference>
<reference evidence="8" key="1">
    <citation type="journal article" date="2020" name="Fungal Divers.">
        <title>Resolving the Mortierellaceae phylogeny through synthesis of multi-gene phylogenetics and phylogenomics.</title>
        <authorList>
            <person name="Vandepol N."/>
            <person name="Liber J."/>
            <person name="Desiro A."/>
            <person name="Na H."/>
            <person name="Kennedy M."/>
            <person name="Barry K."/>
            <person name="Grigoriev I.V."/>
            <person name="Miller A.N."/>
            <person name="O'Donnell K."/>
            <person name="Stajich J.E."/>
            <person name="Bonito G."/>
        </authorList>
    </citation>
    <scope>NUCLEOTIDE SEQUENCE</scope>
    <source>
        <strain evidence="8">CK1249</strain>
    </source>
</reference>
<keyword evidence="4 7" id="KW-1133">Transmembrane helix</keyword>
<dbReference type="Proteomes" id="UP000738359">
    <property type="component" value="Unassembled WGS sequence"/>
</dbReference>
<keyword evidence="9" id="KW-1185">Reference proteome</keyword>
<dbReference type="PANTHER" id="PTHR21347:SF0">
    <property type="entry name" value="LIPID SCRAMBLASE CLPTM1L"/>
    <property type="match status" value="1"/>
</dbReference>
<feature type="region of interest" description="Disordered" evidence="6">
    <location>
        <begin position="1"/>
        <end position="48"/>
    </location>
</feature>
<evidence type="ECO:0000256" key="1">
    <source>
        <dbReference type="ARBA" id="ARBA00004141"/>
    </source>
</evidence>
<feature type="transmembrane region" description="Helical" evidence="7">
    <location>
        <begin position="505"/>
        <end position="524"/>
    </location>
</feature>
<feature type="region of interest" description="Disordered" evidence="6">
    <location>
        <begin position="626"/>
        <end position="658"/>
    </location>
</feature>
<dbReference type="GO" id="GO:0012505">
    <property type="term" value="C:endomembrane system"/>
    <property type="evidence" value="ECO:0007669"/>
    <property type="project" value="TreeGrafter"/>
</dbReference>
<organism evidence="8 9">
    <name type="scientific">Mortierella alpina</name>
    <name type="common">Oleaginous fungus</name>
    <name type="synonym">Mortierella renispora</name>
    <dbReference type="NCBI Taxonomy" id="64518"/>
    <lineage>
        <taxon>Eukaryota</taxon>
        <taxon>Fungi</taxon>
        <taxon>Fungi incertae sedis</taxon>
        <taxon>Mucoromycota</taxon>
        <taxon>Mortierellomycotina</taxon>
        <taxon>Mortierellomycetes</taxon>
        <taxon>Mortierellales</taxon>
        <taxon>Mortierellaceae</taxon>
        <taxon>Mortierella</taxon>
    </lineage>
</organism>
<dbReference type="EMBL" id="JAAAHY010000512">
    <property type="protein sequence ID" value="KAF9962920.1"/>
    <property type="molecule type" value="Genomic_DNA"/>
</dbReference>
<dbReference type="PANTHER" id="PTHR21347">
    <property type="entry name" value="CLEFT LIP AND PALATE ASSOCIATED TRANSMEMBRANE PROTEIN-RELATED"/>
    <property type="match status" value="1"/>
</dbReference>
<comment type="subcellular location">
    <subcellularLocation>
        <location evidence="1">Membrane</location>
        <topology evidence="1">Multi-pass membrane protein</topology>
    </subcellularLocation>
</comment>
<accession>A0A9P6M2A5</accession>
<evidence type="ECO:0000256" key="5">
    <source>
        <dbReference type="ARBA" id="ARBA00023136"/>
    </source>
</evidence>
<name>A0A9P6M2A5_MORAP</name>
<protein>
    <recommendedName>
        <fullName evidence="10">Cleft lip and palate associated transmembrane protein</fullName>
    </recommendedName>
</protein>
<comment type="caution">
    <text evidence="8">The sequence shown here is derived from an EMBL/GenBank/DDBJ whole genome shotgun (WGS) entry which is preliminary data.</text>
</comment>
<sequence length="658" mass="74337">MSQPQRRKPAAGAADGGAIAADSSATVASRNASGNAQRDATQQQQEPQTLRQTIMQMLTRAMMAYAVITLFNTFAGKNRAPQAPGHDAIVATHTGPDGVQEIVTGGATGPQPDKLFPLWRPQTKADMFVYISEEQDFQDFGNLNSLVWRTNDIELGDWNEDRVVDLSIVPSKHVQNNGTLYAHIYFAKQPAVLDPTVKGFSVDNRVYTRKMLTRYYNKKKEFKVKKLVGAKHDETAEPESEKQAEEASTPGSTIVSYWHQNLTIAVLSDQTIIPFAAIPPEMKGMYQMESTGMRDAHGNGYVLPAVYVNDFWLLKEQMSAINETVKELPLRINFYPISYMKLQMYASMDVGMKKQSGLMGGTGGELDEVKRMLIETNPYLLLLTVIVSCLHSAFEMLAFKNDIAFWKDKKGTGGLSVRSIFLDIAQQIIVFAYLMDNNQETSYMILIGQAAGLAIELWKVKKALKIDIVPATTGILPYRLHFNTSEPLTDLESKTKEYDEEAFKYLSWAAFPLLGCYAVYSLVYEEHKSWYSFIVSTLVGFVYTFGFIKMTPQLFINYKLKSVAHMPFRTMMYKSLNTFIDDLFSFIIKMPMLHRLACLRDDVVFFVYLYQRYIYRTDHTRANEFGQVGEEAETEDGASSETKALLEHSEESESKKDK</sequence>
<dbReference type="InterPro" id="IPR008429">
    <property type="entry name" value="CLPTM1"/>
</dbReference>
<feature type="transmembrane region" description="Helical" evidence="7">
    <location>
        <begin position="530"/>
        <end position="548"/>
    </location>
</feature>
<evidence type="ECO:0000313" key="8">
    <source>
        <dbReference type="EMBL" id="KAF9962920.1"/>
    </source>
</evidence>
<keyword evidence="5 7" id="KW-0472">Membrane</keyword>
<feature type="compositionally biased region" description="Basic and acidic residues" evidence="6">
    <location>
        <begin position="644"/>
        <end position="658"/>
    </location>
</feature>
<feature type="compositionally biased region" description="Low complexity" evidence="6">
    <location>
        <begin position="37"/>
        <end position="48"/>
    </location>
</feature>
<evidence type="ECO:0008006" key="10">
    <source>
        <dbReference type="Google" id="ProtNLM"/>
    </source>
</evidence>
<dbReference type="Pfam" id="PF05602">
    <property type="entry name" value="CLPTM1"/>
    <property type="match status" value="1"/>
</dbReference>